<keyword evidence="4 7" id="KW-0479">Metal-binding</keyword>
<comment type="cofactor">
    <cofactor evidence="1">
        <name>Zn(2+)</name>
        <dbReference type="ChEBI" id="CHEBI:29105"/>
    </cofactor>
</comment>
<evidence type="ECO:0000313" key="11">
    <source>
        <dbReference type="Proteomes" id="UP001150907"/>
    </source>
</evidence>
<evidence type="ECO:0000256" key="1">
    <source>
        <dbReference type="ARBA" id="ARBA00001947"/>
    </source>
</evidence>
<dbReference type="Gene3D" id="3.30.1600.10">
    <property type="entry name" value="SIR2/SIRT2 'Small Domain"/>
    <property type="match status" value="1"/>
</dbReference>
<dbReference type="GO" id="GO:0046970">
    <property type="term" value="F:histone H4K16 deacetylase activity, NAD-dependent"/>
    <property type="evidence" value="ECO:0007669"/>
    <property type="project" value="TreeGrafter"/>
</dbReference>
<comment type="caution">
    <text evidence="10">The sequence shown here is derived from an EMBL/GenBank/DDBJ whole genome shotgun (WGS) entry which is preliminary data.</text>
</comment>
<feature type="compositionally biased region" description="Basic and acidic residues" evidence="8">
    <location>
        <begin position="659"/>
        <end position="668"/>
    </location>
</feature>
<proteinExistence type="inferred from homology"/>
<dbReference type="AlphaFoldDB" id="A0A9W8BLP5"/>
<dbReference type="OrthoDB" id="420264at2759"/>
<feature type="binding site" evidence="7">
    <location>
        <position position="376"/>
    </location>
    <ligand>
        <name>Zn(2+)</name>
        <dbReference type="ChEBI" id="CHEBI:29105"/>
    </ligand>
</feature>
<dbReference type="SUPFAM" id="SSF52467">
    <property type="entry name" value="DHS-like NAD/FAD-binding domain"/>
    <property type="match status" value="1"/>
</dbReference>
<dbReference type="PANTHER" id="PTHR11085">
    <property type="entry name" value="NAD-DEPENDENT PROTEIN DEACYLASE SIRTUIN-5, MITOCHONDRIAL-RELATED"/>
    <property type="match status" value="1"/>
</dbReference>
<keyword evidence="11" id="KW-1185">Reference proteome</keyword>
<dbReference type="InterPro" id="IPR003000">
    <property type="entry name" value="Sirtuin"/>
</dbReference>
<evidence type="ECO:0000256" key="4">
    <source>
        <dbReference type="ARBA" id="ARBA00022723"/>
    </source>
</evidence>
<dbReference type="InterPro" id="IPR029035">
    <property type="entry name" value="DHS-like_NAD/FAD-binding_dom"/>
</dbReference>
<feature type="compositionally biased region" description="Acidic residues" evidence="8">
    <location>
        <begin position="606"/>
        <end position="631"/>
    </location>
</feature>
<feature type="compositionally biased region" description="Acidic residues" evidence="8">
    <location>
        <begin position="109"/>
        <end position="124"/>
    </location>
</feature>
<dbReference type="PANTHER" id="PTHR11085:SF9">
    <property type="entry name" value="NAD-DEPENDENT PROTEIN DEACETYLASE SIRTUIN-1"/>
    <property type="match status" value="1"/>
</dbReference>
<dbReference type="PROSITE" id="PS50305">
    <property type="entry name" value="SIRTUIN"/>
    <property type="match status" value="1"/>
</dbReference>
<dbReference type="GO" id="GO:0046872">
    <property type="term" value="F:metal ion binding"/>
    <property type="evidence" value="ECO:0007669"/>
    <property type="project" value="UniProtKB-KW"/>
</dbReference>
<dbReference type="EMBL" id="JANBQF010000113">
    <property type="protein sequence ID" value="KAJ2005229.1"/>
    <property type="molecule type" value="Genomic_DNA"/>
</dbReference>
<evidence type="ECO:0000256" key="5">
    <source>
        <dbReference type="ARBA" id="ARBA00022833"/>
    </source>
</evidence>
<feature type="region of interest" description="Disordered" evidence="8">
    <location>
        <begin position="95"/>
        <end position="131"/>
    </location>
</feature>
<reference evidence="10" key="1">
    <citation type="submission" date="2022-07" db="EMBL/GenBank/DDBJ databases">
        <title>Phylogenomic reconstructions and comparative analyses of Kickxellomycotina fungi.</title>
        <authorList>
            <person name="Reynolds N.K."/>
            <person name="Stajich J.E."/>
            <person name="Barry K."/>
            <person name="Grigoriev I.V."/>
            <person name="Crous P."/>
            <person name="Smith M.E."/>
        </authorList>
    </citation>
    <scope>NUCLEOTIDE SEQUENCE</scope>
    <source>
        <strain evidence="10">IMI 214461</strain>
    </source>
</reference>
<keyword evidence="5 7" id="KW-0862">Zinc</keyword>
<dbReference type="Proteomes" id="UP001150907">
    <property type="component" value="Unassembled WGS sequence"/>
</dbReference>
<keyword evidence="6" id="KW-0520">NAD</keyword>
<name>A0A9W8BLP5_9FUNG</name>
<feature type="region of interest" description="Disordered" evidence="8">
    <location>
        <begin position="1"/>
        <end position="81"/>
    </location>
</feature>
<evidence type="ECO:0000259" key="9">
    <source>
        <dbReference type="PROSITE" id="PS50305"/>
    </source>
</evidence>
<feature type="region of interest" description="Disordered" evidence="8">
    <location>
        <begin position="602"/>
        <end position="668"/>
    </location>
</feature>
<accession>A0A9W8BLP5</accession>
<dbReference type="InterPro" id="IPR026590">
    <property type="entry name" value="Ssirtuin_cat_dom"/>
</dbReference>
<evidence type="ECO:0000256" key="6">
    <source>
        <dbReference type="ARBA" id="ARBA00023027"/>
    </source>
</evidence>
<evidence type="ECO:0000256" key="3">
    <source>
        <dbReference type="ARBA" id="ARBA00022679"/>
    </source>
</evidence>
<feature type="active site" description="Proton acceptor" evidence="7">
    <location>
        <position position="344"/>
    </location>
</feature>
<comment type="similarity">
    <text evidence="2">Belongs to the sirtuin family. Class I subfamily.</text>
</comment>
<dbReference type="InterPro" id="IPR050134">
    <property type="entry name" value="NAD-dep_sirtuin_deacylases"/>
</dbReference>
<feature type="binding site" evidence="7">
    <location>
        <position position="379"/>
    </location>
    <ligand>
        <name>Zn(2+)</name>
        <dbReference type="ChEBI" id="CHEBI:29105"/>
    </ligand>
</feature>
<dbReference type="Gene3D" id="3.40.50.1220">
    <property type="entry name" value="TPP-binding domain"/>
    <property type="match status" value="1"/>
</dbReference>
<gene>
    <name evidence="10" type="primary">SIR2</name>
    <name evidence="10" type="ORF">H4R26_002073</name>
</gene>
<organism evidence="10 11">
    <name type="scientific">Coemansia thaxteri</name>
    <dbReference type="NCBI Taxonomy" id="2663907"/>
    <lineage>
        <taxon>Eukaryota</taxon>
        <taxon>Fungi</taxon>
        <taxon>Fungi incertae sedis</taxon>
        <taxon>Zoopagomycota</taxon>
        <taxon>Kickxellomycotina</taxon>
        <taxon>Kickxellomycetes</taxon>
        <taxon>Kickxellales</taxon>
        <taxon>Kickxellaceae</taxon>
        <taxon>Coemansia</taxon>
    </lineage>
</organism>
<dbReference type="GO" id="GO:0070403">
    <property type="term" value="F:NAD+ binding"/>
    <property type="evidence" value="ECO:0007669"/>
    <property type="project" value="InterPro"/>
</dbReference>
<feature type="binding site" evidence="7">
    <location>
        <position position="352"/>
    </location>
    <ligand>
        <name>Zn(2+)</name>
        <dbReference type="ChEBI" id="CHEBI:29105"/>
    </ligand>
</feature>
<sequence length="668" mass="73188">MNRFNSAVQASEAEVATDAGGLGNNDGQDRESGISVLHSLPISSGNSKRRGEAAAEHGEFLEAEASNELAQGSKRHRMETSEAQAMQPFAAQPLGIDGPETYVGHMDSSDDDDNEEEEEEEELNIDGSYAPSPLNGIEAEAVAYYRYSLEEMEIVRREAYALGFGAFLQKYIVDMDVSVRSLLEVFSAQPVTGFAISDLQSLQLLKYHLARFYRNRPKLSTVNSIEDVVRLLQQSKRIMVLTGAGVSVSCGIPDFRSPTGIYTRLYDEFGLDDPQQMFDIEYFRETPELFYSFAKELYPYNFTPAPSHAFIKLLEDRNKLLRNYTQNIDTLEHVQGITSVLNCHGSFATATCIKCGYKCDGKELESDIMAKRIAYCPICNDAPRELASNNPASAETHVNSGISHIYNSADNSDDDDDDGNDADYGAIQGIMKPDITFFGEKLPDKFDEALLVDRENVDLLLVMGSSLKVAPVSDIMSHLPHTVPQIVINKTPILHFNFDVQLLGDADDIVAYLARACGWTLCHSRIPGGSTDSSEYAQLAPSPMPTPEPISIPVRIAAADIVDGETIGEKLYSVPSHWHPFSTAVITGKDLFIASGDDKVRLSVDSSDEEECETESETDDDQSGAESEDGNTDNGNAEPSLEYKKCERAGSGSDGSEVLTRDIGKATV</sequence>
<evidence type="ECO:0000256" key="2">
    <source>
        <dbReference type="ARBA" id="ARBA00006924"/>
    </source>
</evidence>
<feature type="binding site" evidence="7">
    <location>
        <position position="355"/>
    </location>
    <ligand>
        <name>Zn(2+)</name>
        <dbReference type="ChEBI" id="CHEBI:29105"/>
    </ligand>
</feature>
<evidence type="ECO:0000313" key="10">
    <source>
        <dbReference type="EMBL" id="KAJ2005229.1"/>
    </source>
</evidence>
<evidence type="ECO:0000256" key="8">
    <source>
        <dbReference type="SAM" id="MobiDB-lite"/>
    </source>
</evidence>
<dbReference type="GO" id="GO:0005634">
    <property type="term" value="C:nucleus"/>
    <property type="evidence" value="ECO:0007669"/>
    <property type="project" value="TreeGrafter"/>
</dbReference>
<feature type="domain" description="Deacetylase sirtuin-type" evidence="9">
    <location>
        <begin position="218"/>
        <end position="520"/>
    </location>
</feature>
<keyword evidence="3" id="KW-0808">Transferase</keyword>
<feature type="compositionally biased region" description="Basic and acidic residues" evidence="8">
    <location>
        <begin position="49"/>
        <end position="60"/>
    </location>
</feature>
<protein>
    <submittedName>
        <fullName evidence="10">NAD-dependent histone deacetylase sir2</fullName>
    </submittedName>
</protein>
<dbReference type="InterPro" id="IPR026591">
    <property type="entry name" value="Sirtuin_cat_small_dom_sf"/>
</dbReference>
<evidence type="ECO:0000256" key="7">
    <source>
        <dbReference type="PROSITE-ProRule" id="PRU00236"/>
    </source>
</evidence>
<dbReference type="Pfam" id="PF02146">
    <property type="entry name" value="SIR2"/>
    <property type="match status" value="1"/>
</dbReference>